<proteinExistence type="predicted"/>
<dbReference type="GO" id="GO:0016881">
    <property type="term" value="F:acid-amino acid ligase activity"/>
    <property type="evidence" value="ECO:0007669"/>
    <property type="project" value="InterPro"/>
</dbReference>
<protein>
    <recommendedName>
        <fullName evidence="4">Mur ligase central domain-containing protein</fullName>
    </recommendedName>
</protein>
<evidence type="ECO:0000256" key="1">
    <source>
        <dbReference type="ARBA" id="ARBA00022598"/>
    </source>
</evidence>
<dbReference type="PANTHER" id="PTHR43024:SF1">
    <property type="entry name" value="UDP-N-ACETYLMURAMOYL-TRIPEPTIDE--D-ALANYL-D-ALANINE LIGASE"/>
    <property type="match status" value="1"/>
</dbReference>
<dbReference type="Gene3D" id="3.40.1190.10">
    <property type="entry name" value="Mur-like, catalytic domain"/>
    <property type="match status" value="1"/>
</dbReference>
<evidence type="ECO:0000256" key="2">
    <source>
        <dbReference type="ARBA" id="ARBA00022741"/>
    </source>
</evidence>
<dbReference type="EMBL" id="JANJYJ010000619">
    <property type="protein sequence ID" value="KAK3173849.1"/>
    <property type="molecule type" value="Genomic_DNA"/>
</dbReference>
<accession>A0AAD9Z928</accession>
<keyword evidence="6" id="KW-1185">Reference proteome</keyword>
<dbReference type="InterPro" id="IPR013221">
    <property type="entry name" value="Mur_ligase_cen"/>
</dbReference>
<evidence type="ECO:0000259" key="4">
    <source>
        <dbReference type="Pfam" id="PF08245"/>
    </source>
</evidence>
<organism evidence="5 6">
    <name type="scientific">Dipteronia sinensis</name>
    <dbReference type="NCBI Taxonomy" id="43782"/>
    <lineage>
        <taxon>Eukaryota</taxon>
        <taxon>Viridiplantae</taxon>
        <taxon>Streptophyta</taxon>
        <taxon>Embryophyta</taxon>
        <taxon>Tracheophyta</taxon>
        <taxon>Spermatophyta</taxon>
        <taxon>Magnoliopsida</taxon>
        <taxon>eudicotyledons</taxon>
        <taxon>Gunneridae</taxon>
        <taxon>Pentapetalae</taxon>
        <taxon>rosids</taxon>
        <taxon>malvids</taxon>
        <taxon>Sapindales</taxon>
        <taxon>Sapindaceae</taxon>
        <taxon>Hippocastanoideae</taxon>
        <taxon>Acereae</taxon>
        <taxon>Dipteronia</taxon>
    </lineage>
</organism>
<dbReference type="Proteomes" id="UP001281410">
    <property type="component" value="Unassembled WGS sequence"/>
</dbReference>
<sequence length="146" mass="16098">MATTSFPLNYIVKVALVSSETGFAIVGTRDLFIRRFNCVLVGVTGSVRKSTTKRMIALTLENLGIDVFESYGNWNNRIGVVLSLIGIDNRNADIAVLEKGMSGKGEILELVRMAKPHIRVGLNVWCFTFGKSYKFGGGCDGKRRDF</sequence>
<gene>
    <name evidence="5" type="ORF">Dsin_033046</name>
</gene>
<dbReference type="InterPro" id="IPR036565">
    <property type="entry name" value="Mur-like_cat_sf"/>
</dbReference>
<name>A0AAD9Z928_9ROSI</name>
<dbReference type="SUPFAM" id="SSF53623">
    <property type="entry name" value="MurD-like peptide ligases, catalytic domain"/>
    <property type="match status" value="1"/>
</dbReference>
<dbReference type="GO" id="GO:0005524">
    <property type="term" value="F:ATP binding"/>
    <property type="evidence" value="ECO:0007669"/>
    <property type="project" value="UniProtKB-KW"/>
</dbReference>
<keyword evidence="1" id="KW-0436">Ligase</keyword>
<dbReference type="PANTHER" id="PTHR43024">
    <property type="entry name" value="UDP-N-ACETYLMURAMOYL-TRIPEPTIDE--D-ALANYL-D-ALANINE LIGASE"/>
    <property type="match status" value="1"/>
</dbReference>
<dbReference type="Pfam" id="PF08245">
    <property type="entry name" value="Mur_ligase_M"/>
    <property type="match status" value="1"/>
</dbReference>
<feature type="domain" description="Mur ligase central" evidence="4">
    <location>
        <begin position="43"/>
        <end position="124"/>
    </location>
</feature>
<evidence type="ECO:0000256" key="3">
    <source>
        <dbReference type="ARBA" id="ARBA00022840"/>
    </source>
</evidence>
<reference evidence="5" key="1">
    <citation type="journal article" date="2023" name="Plant J.">
        <title>Genome sequences and population genomics provide insights into the demographic history, inbreeding, and mutation load of two 'living fossil' tree species of Dipteronia.</title>
        <authorList>
            <person name="Feng Y."/>
            <person name="Comes H.P."/>
            <person name="Chen J."/>
            <person name="Zhu S."/>
            <person name="Lu R."/>
            <person name="Zhang X."/>
            <person name="Li P."/>
            <person name="Qiu J."/>
            <person name="Olsen K.M."/>
            <person name="Qiu Y."/>
        </authorList>
    </citation>
    <scope>NUCLEOTIDE SEQUENCE</scope>
    <source>
        <strain evidence="5">NBL</strain>
    </source>
</reference>
<evidence type="ECO:0000313" key="6">
    <source>
        <dbReference type="Proteomes" id="UP001281410"/>
    </source>
</evidence>
<keyword evidence="3" id="KW-0067">ATP-binding</keyword>
<keyword evidence="2" id="KW-0547">Nucleotide-binding</keyword>
<comment type="caution">
    <text evidence="5">The sequence shown here is derived from an EMBL/GenBank/DDBJ whole genome shotgun (WGS) entry which is preliminary data.</text>
</comment>
<evidence type="ECO:0000313" key="5">
    <source>
        <dbReference type="EMBL" id="KAK3173849.1"/>
    </source>
</evidence>
<dbReference type="AlphaFoldDB" id="A0AAD9Z928"/>
<dbReference type="InterPro" id="IPR051046">
    <property type="entry name" value="MurCDEF_CellWall_CoF430Synth"/>
</dbReference>